<keyword evidence="5 8" id="KW-0804">Transcription</keyword>
<feature type="compositionally biased region" description="Low complexity" evidence="9">
    <location>
        <begin position="285"/>
        <end position="296"/>
    </location>
</feature>
<comment type="caution">
    <text evidence="10">The sequence shown here is derived from an EMBL/GenBank/DDBJ whole genome shotgun (WGS) entry which is preliminary data.</text>
</comment>
<evidence type="ECO:0000256" key="2">
    <source>
        <dbReference type="ARBA" id="ARBA00007526"/>
    </source>
</evidence>
<accession>A0A9P4W715</accession>
<feature type="compositionally biased region" description="Polar residues" evidence="9">
    <location>
        <begin position="297"/>
        <end position="309"/>
    </location>
</feature>
<name>A0A9P4W715_CURKU</name>
<dbReference type="Proteomes" id="UP000801428">
    <property type="component" value="Unassembled WGS sequence"/>
</dbReference>
<comment type="subunit">
    <text evidence="8">Component of the Mediator complex.</text>
</comment>
<dbReference type="EMBL" id="SWKU01000010">
    <property type="protein sequence ID" value="KAF3003053.1"/>
    <property type="molecule type" value="Genomic_DNA"/>
</dbReference>
<dbReference type="GO" id="GO:0006357">
    <property type="term" value="P:regulation of transcription by RNA polymerase II"/>
    <property type="evidence" value="ECO:0007669"/>
    <property type="project" value="InterPro"/>
</dbReference>
<dbReference type="PANTHER" id="PTHR13104">
    <property type="entry name" value="MED-6-RELATED"/>
    <property type="match status" value="1"/>
</dbReference>
<keyword evidence="6 8" id="KW-0539">Nucleus</keyword>
<dbReference type="InterPro" id="IPR007018">
    <property type="entry name" value="Mediator_Med6"/>
</dbReference>
<dbReference type="GO" id="GO:0003712">
    <property type="term" value="F:transcription coregulator activity"/>
    <property type="evidence" value="ECO:0007669"/>
    <property type="project" value="InterPro"/>
</dbReference>
<feature type="region of interest" description="Disordered" evidence="9">
    <location>
        <begin position="285"/>
        <end position="364"/>
    </location>
</feature>
<dbReference type="GO" id="GO:0016592">
    <property type="term" value="C:mediator complex"/>
    <property type="evidence" value="ECO:0007669"/>
    <property type="project" value="InterPro"/>
</dbReference>
<evidence type="ECO:0000256" key="5">
    <source>
        <dbReference type="ARBA" id="ARBA00023163"/>
    </source>
</evidence>
<evidence type="ECO:0000313" key="11">
    <source>
        <dbReference type="Proteomes" id="UP000801428"/>
    </source>
</evidence>
<reference evidence="10" key="1">
    <citation type="submission" date="2019-04" db="EMBL/GenBank/DDBJ databases">
        <title>Sequencing of skin fungus with MAO and IRED activity.</title>
        <authorList>
            <person name="Marsaioli A.J."/>
            <person name="Bonatto J.M.C."/>
            <person name="Reis Junior O."/>
        </authorList>
    </citation>
    <scope>NUCLEOTIDE SEQUENCE</scope>
    <source>
        <strain evidence="10">30M1</strain>
    </source>
</reference>
<evidence type="ECO:0000256" key="8">
    <source>
        <dbReference type="RuleBase" id="RU364143"/>
    </source>
</evidence>
<proteinExistence type="inferred from homology"/>
<evidence type="ECO:0000256" key="4">
    <source>
        <dbReference type="ARBA" id="ARBA00023015"/>
    </source>
</evidence>
<feature type="compositionally biased region" description="Low complexity" evidence="9">
    <location>
        <begin position="177"/>
        <end position="189"/>
    </location>
</feature>
<evidence type="ECO:0000313" key="10">
    <source>
        <dbReference type="EMBL" id="KAF3003053.1"/>
    </source>
</evidence>
<gene>
    <name evidence="8 10" type="primary">MED6</name>
    <name evidence="10" type="ORF">E8E13_007082</name>
</gene>
<protein>
    <recommendedName>
        <fullName evidence="3 8">Mediator of RNA polymerase II transcription subunit 6</fullName>
    </recommendedName>
    <alternativeName>
        <fullName evidence="7 8">Mediator complex subunit 6</fullName>
    </alternativeName>
</protein>
<feature type="region of interest" description="Disordered" evidence="9">
    <location>
        <begin position="177"/>
        <end position="220"/>
    </location>
</feature>
<evidence type="ECO:0000256" key="9">
    <source>
        <dbReference type="SAM" id="MobiDB-lite"/>
    </source>
</evidence>
<dbReference type="Gene3D" id="3.10.450.580">
    <property type="entry name" value="Mediator complex, subunit Med6"/>
    <property type="match status" value="1"/>
</dbReference>
<sequence>MPAAIPPLDEQEYGDPQMPLAHLDSDNNAIFYLMNSPFFDGASNNSAVYSTAQGHPNGMQLLNDRPTYEAELRKYNAGLQFIVASEPKAEGQPWLIQRQRKVLNQEGAAETVTEGNFYTQGTRLLMAPSLLDVVQARLLTVSTRLQQMSELSKNMSHWSPATGHTYLPPSFELAKASDAASRAGSRAGSPILAPTDPDAARAASQPPTGAAGKDGINDPSAASSTGFNDAFFLHSLHLTHAYGDEFMDENPLLGEPGAFVFTTSRSALDARNKAAQEQASAAAATAAAAASQPSSQGPLHSASNSQSVAPSAAATPRGVASPMALDAPSRKGSVAGLPKEERRKRRKSRGLASPTTPAGPGPTL</sequence>
<comment type="function">
    <text evidence="8">Component of the Mediator complex, a coactivator involved in the regulated transcription of nearly all RNA polymerase II-dependent genes. Mediator functions as a bridge to convey information from gene-specific regulatory proteins to the basal RNA polymerase II transcription machinery. Mediator is recruited to promoters by direct interactions with regulatory proteins and serves as a scaffold for the assembly of a functional preinitiation complex with RNA polymerase II and the general transcription factors.</text>
</comment>
<dbReference type="InterPro" id="IPR038566">
    <property type="entry name" value="Mediator_Med6_sf"/>
</dbReference>
<keyword evidence="11" id="KW-1185">Reference proteome</keyword>
<evidence type="ECO:0000256" key="3">
    <source>
        <dbReference type="ARBA" id="ARBA00020634"/>
    </source>
</evidence>
<keyword evidence="4 8" id="KW-0805">Transcription regulation</keyword>
<comment type="subcellular location">
    <subcellularLocation>
        <location evidence="1 8">Nucleus</location>
    </subcellularLocation>
</comment>
<evidence type="ECO:0000256" key="7">
    <source>
        <dbReference type="ARBA" id="ARBA00031259"/>
    </source>
</evidence>
<dbReference type="AlphaFoldDB" id="A0A9P4W715"/>
<keyword evidence="8" id="KW-0010">Activator</keyword>
<organism evidence="10 11">
    <name type="scientific">Curvularia kusanoi</name>
    <name type="common">Cochliobolus kusanoi</name>
    <dbReference type="NCBI Taxonomy" id="90978"/>
    <lineage>
        <taxon>Eukaryota</taxon>
        <taxon>Fungi</taxon>
        <taxon>Dikarya</taxon>
        <taxon>Ascomycota</taxon>
        <taxon>Pezizomycotina</taxon>
        <taxon>Dothideomycetes</taxon>
        <taxon>Pleosporomycetidae</taxon>
        <taxon>Pleosporales</taxon>
        <taxon>Pleosporineae</taxon>
        <taxon>Pleosporaceae</taxon>
        <taxon>Curvularia</taxon>
    </lineage>
</organism>
<dbReference type="OrthoDB" id="344220at2759"/>
<evidence type="ECO:0000256" key="6">
    <source>
        <dbReference type="ARBA" id="ARBA00023242"/>
    </source>
</evidence>
<dbReference type="Pfam" id="PF04934">
    <property type="entry name" value="Med6"/>
    <property type="match status" value="1"/>
</dbReference>
<comment type="similarity">
    <text evidence="2 8">Belongs to the Mediator complex subunit 6 family.</text>
</comment>
<evidence type="ECO:0000256" key="1">
    <source>
        <dbReference type="ARBA" id="ARBA00004123"/>
    </source>
</evidence>